<dbReference type="EMBL" id="JAYMYR010000002">
    <property type="protein sequence ID" value="KAK7377543.1"/>
    <property type="molecule type" value="Genomic_DNA"/>
</dbReference>
<evidence type="ECO:0000313" key="2">
    <source>
        <dbReference type="EMBL" id="KAK7377543.1"/>
    </source>
</evidence>
<proteinExistence type="predicted"/>
<gene>
    <name evidence="2" type="ORF">VNO80_02969</name>
</gene>
<feature type="region of interest" description="Disordered" evidence="1">
    <location>
        <begin position="132"/>
        <end position="151"/>
    </location>
</feature>
<sequence length="151" mass="18105">MQIWKVGFWWHQNQKTPSDQEQNFKSQLAPKTRSRTDMNMLPERSVSSLDSGYRQCRQKVTLRRQTQHTIREIQFKLTNIEAQVLGGECSKREREGHLSCNRFTLLQQHKQIERESQETQYIAKVFFGDEMGEQKENKPEEEYWHQCEGKK</sequence>
<protein>
    <submittedName>
        <fullName evidence="2">Uncharacterized protein</fullName>
    </submittedName>
</protein>
<evidence type="ECO:0000313" key="3">
    <source>
        <dbReference type="Proteomes" id="UP001374584"/>
    </source>
</evidence>
<evidence type="ECO:0000256" key="1">
    <source>
        <dbReference type="SAM" id="MobiDB-lite"/>
    </source>
</evidence>
<comment type="caution">
    <text evidence="2">The sequence shown here is derived from an EMBL/GenBank/DDBJ whole genome shotgun (WGS) entry which is preliminary data.</text>
</comment>
<organism evidence="2 3">
    <name type="scientific">Phaseolus coccineus</name>
    <name type="common">Scarlet runner bean</name>
    <name type="synonym">Phaseolus multiflorus</name>
    <dbReference type="NCBI Taxonomy" id="3886"/>
    <lineage>
        <taxon>Eukaryota</taxon>
        <taxon>Viridiplantae</taxon>
        <taxon>Streptophyta</taxon>
        <taxon>Embryophyta</taxon>
        <taxon>Tracheophyta</taxon>
        <taxon>Spermatophyta</taxon>
        <taxon>Magnoliopsida</taxon>
        <taxon>eudicotyledons</taxon>
        <taxon>Gunneridae</taxon>
        <taxon>Pentapetalae</taxon>
        <taxon>rosids</taxon>
        <taxon>fabids</taxon>
        <taxon>Fabales</taxon>
        <taxon>Fabaceae</taxon>
        <taxon>Papilionoideae</taxon>
        <taxon>50 kb inversion clade</taxon>
        <taxon>NPAAA clade</taxon>
        <taxon>indigoferoid/millettioid clade</taxon>
        <taxon>Phaseoleae</taxon>
        <taxon>Phaseolus</taxon>
    </lineage>
</organism>
<name>A0AAN9NXU5_PHACN</name>
<keyword evidence="3" id="KW-1185">Reference proteome</keyword>
<dbReference type="Proteomes" id="UP001374584">
    <property type="component" value="Unassembled WGS sequence"/>
</dbReference>
<accession>A0AAN9NXU5</accession>
<dbReference type="AlphaFoldDB" id="A0AAN9NXU5"/>
<reference evidence="2 3" key="1">
    <citation type="submission" date="2024-01" db="EMBL/GenBank/DDBJ databases">
        <title>The genomes of 5 underutilized Papilionoideae crops provide insights into root nodulation and disease resistanc.</title>
        <authorList>
            <person name="Jiang F."/>
        </authorList>
    </citation>
    <scope>NUCLEOTIDE SEQUENCE [LARGE SCALE GENOMIC DNA]</scope>
    <source>
        <strain evidence="2">JINMINGXINNONG_FW02</strain>
        <tissue evidence="2">Leaves</tissue>
    </source>
</reference>